<sequence length="98" mass="10922">MCSLITFIRIVVAIVIFSGLCTGTPSKTMDTLTKHEMVSQQHAANGILELIESPISVNHNAAPREQTTKLQELHDGRKEDTIPRSKVAEELLEKLPHY</sequence>
<name>A0AAD8EA64_DIPPU</name>
<feature type="chain" id="PRO_5042141654" evidence="1">
    <location>
        <begin position="24"/>
        <end position="98"/>
    </location>
</feature>
<dbReference type="AlphaFoldDB" id="A0AAD8EA64"/>
<evidence type="ECO:0000313" key="2">
    <source>
        <dbReference type="EMBL" id="KAJ9582808.1"/>
    </source>
</evidence>
<keyword evidence="3" id="KW-1185">Reference proteome</keyword>
<organism evidence="2 3">
    <name type="scientific">Diploptera punctata</name>
    <name type="common">Pacific beetle cockroach</name>
    <dbReference type="NCBI Taxonomy" id="6984"/>
    <lineage>
        <taxon>Eukaryota</taxon>
        <taxon>Metazoa</taxon>
        <taxon>Ecdysozoa</taxon>
        <taxon>Arthropoda</taxon>
        <taxon>Hexapoda</taxon>
        <taxon>Insecta</taxon>
        <taxon>Pterygota</taxon>
        <taxon>Neoptera</taxon>
        <taxon>Polyneoptera</taxon>
        <taxon>Dictyoptera</taxon>
        <taxon>Blattodea</taxon>
        <taxon>Blaberoidea</taxon>
        <taxon>Blaberidae</taxon>
        <taxon>Diplopterinae</taxon>
        <taxon>Diploptera</taxon>
    </lineage>
</organism>
<gene>
    <name evidence="2" type="ORF">L9F63_022849</name>
</gene>
<reference evidence="2" key="1">
    <citation type="journal article" date="2023" name="IScience">
        <title>Live-bearing cockroach genome reveals convergent evolutionary mechanisms linked to viviparity in insects and beyond.</title>
        <authorList>
            <person name="Fouks B."/>
            <person name="Harrison M.C."/>
            <person name="Mikhailova A.A."/>
            <person name="Marchal E."/>
            <person name="English S."/>
            <person name="Carruthers M."/>
            <person name="Jennings E.C."/>
            <person name="Chiamaka E.L."/>
            <person name="Frigard R.A."/>
            <person name="Pippel M."/>
            <person name="Attardo G.M."/>
            <person name="Benoit J.B."/>
            <person name="Bornberg-Bauer E."/>
            <person name="Tobe S.S."/>
        </authorList>
    </citation>
    <scope>NUCLEOTIDE SEQUENCE</scope>
    <source>
        <strain evidence="2">Stay&amp;Tobe</strain>
    </source>
</reference>
<proteinExistence type="predicted"/>
<feature type="signal peptide" evidence="1">
    <location>
        <begin position="1"/>
        <end position="23"/>
    </location>
</feature>
<evidence type="ECO:0000256" key="1">
    <source>
        <dbReference type="SAM" id="SignalP"/>
    </source>
</evidence>
<accession>A0AAD8EA64</accession>
<evidence type="ECO:0000313" key="3">
    <source>
        <dbReference type="Proteomes" id="UP001233999"/>
    </source>
</evidence>
<protein>
    <submittedName>
        <fullName evidence="2">Uncharacterized protein</fullName>
    </submittedName>
</protein>
<dbReference type="Proteomes" id="UP001233999">
    <property type="component" value="Unassembled WGS sequence"/>
</dbReference>
<reference evidence="2" key="2">
    <citation type="submission" date="2023-05" db="EMBL/GenBank/DDBJ databases">
        <authorList>
            <person name="Fouks B."/>
        </authorList>
    </citation>
    <scope>NUCLEOTIDE SEQUENCE</scope>
    <source>
        <strain evidence="2">Stay&amp;Tobe</strain>
        <tissue evidence="2">Testes</tissue>
    </source>
</reference>
<dbReference type="EMBL" id="JASPKZ010007738">
    <property type="protein sequence ID" value="KAJ9582808.1"/>
    <property type="molecule type" value="Genomic_DNA"/>
</dbReference>
<comment type="caution">
    <text evidence="2">The sequence shown here is derived from an EMBL/GenBank/DDBJ whole genome shotgun (WGS) entry which is preliminary data.</text>
</comment>
<keyword evidence="1" id="KW-0732">Signal</keyword>